<feature type="domain" description="HTH arsR-type" evidence="4">
    <location>
        <begin position="1"/>
        <end position="95"/>
    </location>
</feature>
<keyword evidence="2" id="KW-0238">DNA-binding</keyword>
<dbReference type="PANTHER" id="PTHR43132:SF2">
    <property type="entry name" value="ARSENICAL RESISTANCE OPERON REPRESSOR ARSR-RELATED"/>
    <property type="match status" value="1"/>
</dbReference>
<dbReference type="RefSeq" id="WP_304374771.1">
    <property type="nucleotide sequence ID" value="NZ_JAUOZU010000002.1"/>
</dbReference>
<evidence type="ECO:0000313" key="6">
    <source>
        <dbReference type="Proteomes" id="UP001174932"/>
    </source>
</evidence>
<keyword evidence="6" id="KW-1185">Reference proteome</keyword>
<accession>A0ABT8YGS9</accession>
<evidence type="ECO:0000313" key="5">
    <source>
        <dbReference type="EMBL" id="MDO6962877.1"/>
    </source>
</evidence>
<dbReference type="EMBL" id="JAUOZU010000002">
    <property type="protein sequence ID" value="MDO6962877.1"/>
    <property type="molecule type" value="Genomic_DNA"/>
</dbReference>
<dbReference type="Pfam" id="PF12840">
    <property type="entry name" value="HTH_20"/>
    <property type="match status" value="1"/>
</dbReference>
<evidence type="ECO:0000256" key="3">
    <source>
        <dbReference type="ARBA" id="ARBA00023163"/>
    </source>
</evidence>
<dbReference type="InterPro" id="IPR036390">
    <property type="entry name" value="WH_DNA-bd_sf"/>
</dbReference>
<dbReference type="PRINTS" id="PR00778">
    <property type="entry name" value="HTHARSR"/>
</dbReference>
<keyword evidence="1" id="KW-0805">Transcription regulation</keyword>
<gene>
    <name evidence="5" type="ORF">Q4481_02850</name>
</gene>
<comment type="caution">
    <text evidence="5">The sequence shown here is derived from an EMBL/GenBank/DDBJ whole genome shotgun (WGS) entry which is preliminary data.</text>
</comment>
<protein>
    <submittedName>
        <fullName evidence="5">Metalloregulator ArsR/SmtB family transcription factor</fullName>
    </submittedName>
</protein>
<dbReference type="NCBIfam" id="NF033788">
    <property type="entry name" value="HTH_metalloreg"/>
    <property type="match status" value="1"/>
</dbReference>
<dbReference type="InterPro" id="IPR051011">
    <property type="entry name" value="Metal_resp_trans_reg"/>
</dbReference>
<proteinExistence type="predicted"/>
<keyword evidence="3" id="KW-0804">Transcription</keyword>
<dbReference type="SUPFAM" id="SSF46785">
    <property type="entry name" value="Winged helix' DNA-binding domain"/>
    <property type="match status" value="1"/>
</dbReference>
<dbReference type="SMART" id="SM00418">
    <property type="entry name" value="HTH_ARSR"/>
    <property type="match status" value="1"/>
</dbReference>
<evidence type="ECO:0000256" key="1">
    <source>
        <dbReference type="ARBA" id="ARBA00023015"/>
    </source>
</evidence>
<reference evidence="5" key="1">
    <citation type="journal article" date="2015" name="Int. J. Syst. Evol. Microbiol.">
        <title>Rhizobium alvei sp. nov., isolated from a freshwater river.</title>
        <authorList>
            <person name="Sheu S.Y."/>
            <person name="Huang H.W."/>
            <person name="Young C.C."/>
            <person name="Chen W.M."/>
        </authorList>
    </citation>
    <scope>NUCLEOTIDE SEQUENCE</scope>
    <source>
        <strain evidence="5">TNR-22</strain>
    </source>
</reference>
<dbReference type="InterPro" id="IPR011991">
    <property type="entry name" value="ArsR-like_HTH"/>
</dbReference>
<evidence type="ECO:0000256" key="2">
    <source>
        <dbReference type="ARBA" id="ARBA00023125"/>
    </source>
</evidence>
<dbReference type="CDD" id="cd00090">
    <property type="entry name" value="HTH_ARSR"/>
    <property type="match status" value="1"/>
</dbReference>
<dbReference type="PROSITE" id="PS50987">
    <property type="entry name" value="HTH_ARSR_2"/>
    <property type="match status" value="1"/>
</dbReference>
<evidence type="ECO:0000259" key="4">
    <source>
        <dbReference type="PROSITE" id="PS50987"/>
    </source>
</evidence>
<dbReference type="Gene3D" id="1.10.10.10">
    <property type="entry name" value="Winged helix-like DNA-binding domain superfamily/Winged helix DNA-binding domain"/>
    <property type="match status" value="1"/>
</dbReference>
<reference evidence="5" key="2">
    <citation type="submission" date="2023-07" db="EMBL/GenBank/DDBJ databases">
        <authorList>
            <person name="Shen H."/>
        </authorList>
    </citation>
    <scope>NUCLEOTIDE SEQUENCE</scope>
    <source>
        <strain evidence="5">TNR-22</strain>
    </source>
</reference>
<dbReference type="PANTHER" id="PTHR43132">
    <property type="entry name" value="ARSENICAL RESISTANCE OPERON REPRESSOR ARSR-RELATED"/>
    <property type="match status" value="1"/>
</dbReference>
<dbReference type="InterPro" id="IPR001845">
    <property type="entry name" value="HTH_ArsR_DNA-bd_dom"/>
</dbReference>
<name>A0ABT8YGS9_9HYPH</name>
<organism evidence="5 6">
    <name type="scientific">Rhizobium alvei</name>
    <dbReference type="NCBI Taxonomy" id="1132659"/>
    <lineage>
        <taxon>Bacteria</taxon>
        <taxon>Pseudomonadati</taxon>
        <taxon>Pseudomonadota</taxon>
        <taxon>Alphaproteobacteria</taxon>
        <taxon>Hyphomicrobiales</taxon>
        <taxon>Rhizobiaceae</taxon>
        <taxon>Rhizobium/Agrobacterium group</taxon>
        <taxon>Rhizobium</taxon>
    </lineage>
</organism>
<dbReference type="Proteomes" id="UP001174932">
    <property type="component" value="Unassembled WGS sequence"/>
</dbReference>
<dbReference type="InterPro" id="IPR036388">
    <property type="entry name" value="WH-like_DNA-bd_sf"/>
</dbReference>
<sequence>MDESKTIAALAALAQPTRLQTFRLLVEREPEGVPAGELARLIGVPQNTMSTHLSIMANAGMVIGERQSRSIIYRADLEGFRSVMLYLLQNCCGGNAALCVPLIADLTPCCPPKEGATDRT</sequence>